<comment type="caution">
    <text evidence="1">The sequence shown here is derived from an EMBL/GenBank/DDBJ whole genome shotgun (WGS) entry which is preliminary data.</text>
</comment>
<name>X1BZ72_9ZZZZ</name>
<evidence type="ECO:0000313" key="1">
    <source>
        <dbReference type="EMBL" id="GAH00307.1"/>
    </source>
</evidence>
<reference evidence="1" key="1">
    <citation type="journal article" date="2014" name="Front. Microbiol.">
        <title>High frequency of phylogenetically diverse reductive dehalogenase-homologous genes in deep subseafloor sedimentary metagenomes.</title>
        <authorList>
            <person name="Kawai M."/>
            <person name="Futagami T."/>
            <person name="Toyoda A."/>
            <person name="Takaki Y."/>
            <person name="Nishi S."/>
            <person name="Hori S."/>
            <person name="Arai W."/>
            <person name="Tsubouchi T."/>
            <person name="Morono Y."/>
            <person name="Uchiyama I."/>
            <person name="Ito T."/>
            <person name="Fujiyama A."/>
            <person name="Inagaki F."/>
            <person name="Takami H."/>
        </authorList>
    </citation>
    <scope>NUCLEOTIDE SEQUENCE</scope>
    <source>
        <strain evidence="1">Expedition CK06-06</strain>
    </source>
</reference>
<feature type="non-terminal residue" evidence="1">
    <location>
        <position position="230"/>
    </location>
</feature>
<dbReference type="AlphaFoldDB" id="X1BZ72"/>
<protein>
    <recommendedName>
        <fullName evidence="2">Uroporphyrinogen decarboxylase (URO-D) domain-containing protein</fullName>
    </recommendedName>
</protein>
<proteinExistence type="predicted"/>
<sequence length="230" mass="27045">MMNSKERFHCICQYEKPDRFPIDYLAEPQTDQHLKTYYEAETQEQLLDALGCDFYYLPCRDISQNESCMPFYKGPDLEVNETERVCPFGIRYMRGAYNSKFAVDNVIDNPLKKAVSPKDILTYQWPKVEWFDFDSFHKECDNNSNRVIVGGFWSGILGDSYRLLGFEKFLFEMAMNPEMIKTLIDKMTDFYLEFNDKLFSNLKGKVDIWFFGNDFGSQDGLLFSQAMLET</sequence>
<dbReference type="Gene3D" id="3.20.20.210">
    <property type="match status" value="1"/>
</dbReference>
<organism evidence="1">
    <name type="scientific">marine sediment metagenome</name>
    <dbReference type="NCBI Taxonomy" id="412755"/>
    <lineage>
        <taxon>unclassified sequences</taxon>
        <taxon>metagenomes</taxon>
        <taxon>ecological metagenomes</taxon>
    </lineage>
</organism>
<evidence type="ECO:0008006" key="2">
    <source>
        <dbReference type="Google" id="ProtNLM"/>
    </source>
</evidence>
<dbReference type="InterPro" id="IPR038071">
    <property type="entry name" value="UROD/MetE-like_sf"/>
</dbReference>
<dbReference type="SUPFAM" id="SSF51726">
    <property type="entry name" value="UROD/MetE-like"/>
    <property type="match status" value="1"/>
</dbReference>
<dbReference type="EMBL" id="BART01025390">
    <property type="protein sequence ID" value="GAH00307.1"/>
    <property type="molecule type" value="Genomic_DNA"/>
</dbReference>
<gene>
    <name evidence="1" type="ORF">S01H4_45582</name>
</gene>
<accession>X1BZ72</accession>